<dbReference type="InterPro" id="IPR002509">
    <property type="entry name" value="NODB_dom"/>
</dbReference>
<dbReference type="InterPro" id="IPR011330">
    <property type="entry name" value="Glyco_hydro/deAcase_b/a-brl"/>
</dbReference>
<feature type="domain" description="NodB homology" evidence="5">
    <location>
        <begin position="67"/>
        <end position="286"/>
    </location>
</feature>
<dbReference type="RefSeq" id="WP_307430073.1">
    <property type="nucleotide sequence ID" value="NZ_JAUSVK010000001.1"/>
</dbReference>
<comment type="similarity">
    <text evidence="2">Belongs to the polysaccharide deacetylase family.</text>
</comment>
<comment type="function">
    <text evidence="1">Is involved in generating a small heat-stable compound (Nod), an acylated oligomer of N-acetylglucosamine, that stimulates mitosis in various plant protoplasts.</text>
</comment>
<gene>
    <name evidence="6" type="ORF">J3R73_003730</name>
</gene>
<dbReference type="PANTHER" id="PTHR43123:SF4">
    <property type="entry name" value="POLYSACCHARIDE DEACETYLASE"/>
    <property type="match status" value="1"/>
</dbReference>
<organism evidence="6 7">
    <name type="scientific">Labrys monachus</name>
    <dbReference type="NCBI Taxonomy" id="217067"/>
    <lineage>
        <taxon>Bacteria</taxon>
        <taxon>Pseudomonadati</taxon>
        <taxon>Pseudomonadota</taxon>
        <taxon>Alphaproteobacteria</taxon>
        <taxon>Hyphomicrobiales</taxon>
        <taxon>Xanthobacteraceae</taxon>
        <taxon>Labrys</taxon>
    </lineage>
</organism>
<evidence type="ECO:0000313" key="7">
    <source>
        <dbReference type="Proteomes" id="UP001237448"/>
    </source>
</evidence>
<evidence type="ECO:0000313" key="6">
    <source>
        <dbReference type="EMBL" id="MDQ0393938.1"/>
    </source>
</evidence>
<keyword evidence="7" id="KW-1185">Reference proteome</keyword>
<dbReference type="SUPFAM" id="SSF88713">
    <property type="entry name" value="Glycoside hydrolase/deacetylase"/>
    <property type="match status" value="1"/>
</dbReference>
<dbReference type="EMBL" id="JAUSVK010000001">
    <property type="protein sequence ID" value="MDQ0393938.1"/>
    <property type="molecule type" value="Genomic_DNA"/>
</dbReference>
<sequence length="303" mass="34039">MTFPSSERDFIGYGENPPAPRWPGEARVAVSFVVNIEEGAEHSIADGDDRNEGVYEAIDEIEGYPDPCQDTHYEYGTRIGYWRIMQALAASDAPATLSACGRAIERSPWLARDGVARGHEISCHGWRWERHAGMAEAAERVAIARTAETIRRAAGVAPVGWHTRSAPSVNTRRLLIEHGGFLYDSDAYNDELPYFASAGGRRHVVLPYSFDTNDMHFHSRSQRFVSARDFADYVVASYDRLWREGAHQPRMMSVGLHLRMIGRAGRIDGLETVLRHMRQTGGTWIARRDAIARHWLARFGEAA</sequence>
<evidence type="ECO:0000256" key="4">
    <source>
        <dbReference type="ARBA" id="ARBA00032976"/>
    </source>
</evidence>
<comment type="caution">
    <text evidence="6">The sequence shown here is derived from an EMBL/GenBank/DDBJ whole genome shotgun (WGS) entry which is preliminary data.</text>
</comment>
<dbReference type="PANTHER" id="PTHR43123">
    <property type="entry name" value="POLYSACCHARIDE DEACETYLASE-RELATED"/>
    <property type="match status" value="1"/>
</dbReference>
<accession>A0ABU0FH53</accession>
<name>A0ABU0FH53_9HYPH</name>
<evidence type="ECO:0000259" key="5">
    <source>
        <dbReference type="PROSITE" id="PS51677"/>
    </source>
</evidence>
<evidence type="ECO:0000256" key="3">
    <source>
        <dbReference type="ARBA" id="ARBA00020071"/>
    </source>
</evidence>
<proteinExistence type="inferred from homology"/>
<reference evidence="6 7" key="1">
    <citation type="submission" date="2023-07" db="EMBL/GenBank/DDBJ databases">
        <title>Genomic Encyclopedia of Type Strains, Phase IV (KMG-IV): sequencing the most valuable type-strain genomes for metagenomic binning, comparative biology and taxonomic classification.</title>
        <authorList>
            <person name="Goeker M."/>
        </authorList>
    </citation>
    <scope>NUCLEOTIDE SEQUENCE [LARGE SCALE GENOMIC DNA]</scope>
    <source>
        <strain evidence="6 7">DSM 5896</strain>
    </source>
</reference>
<dbReference type="Pfam" id="PF01522">
    <property type="entry name" value="Polysacc_deac_1"/>
    <property type="match status" value="1"/>
</dbReference>
<dbReference type="PROSITE" id="PS51677">
    <property type="entry name" value="NODB"/>
    <property type="match status" value="1"/>
</dbReference>
<evidence type="ECO:0000256" key="1">
    <source>
        <dbReference type="ARBA" id="ARBA00003236"/>
    </source>
</evidence>
<protein>
    <recommendedName>
        <fullName evidence="3">Chitooligosaccharide deacetylase</fullName>
    </recommendedName>
    <alternativeName>
        <fullName evidence="4">Nodulation protein B</fullName>
    </alternativeName>
</protein>
<evidence type="ECO:0000256" key="2">
    <source>
        <dbReference type="ARBA" id="ARBA00010973"/>
    </source>
</evidence>
<dbReference type="Proteomes" id="UP001237448">
    <property type="component" value="Unassembled WGS sequence"/>
</dbReference>
<dbReference type="Gene3D" id="3.20.20.370">
    <property type="entry name" value="Glycoside hydrolase/deacetylase"/>
    <property type="match status" value="1"/>
</dbReference>